<feature type="compositionally biased region" description="Low complexity" evidence="1">
    <location>
        <begin position="33"/>
        <end position="43"/>
    </location>
</feature>
<dbReference type="OrthoDB" id="5332316at2759"/>
<feature type="compositionally biased region" description="Polar residues" evidence="1">
    <location>
        <begin position="14"/>
        <end position="23"/>
    </location>
</feature>
<dbReference type="eggNOG" id="ENOG502SPB4">
    <property type="taxonomic scope" value="Eukaryota"/>
</dbReference>
<organism evidence="2 3">
    <name type="scientific">Exserohilum turcicum (strain 28A)</name>
    <name type="common">Northern leaf blight fungus</name>
    <name type="synonym">Setosphaeria turcica</name>
    <dbReference type="NCBI Taxonomy" id="671987"/>
    <lineage>
        <taxon>Eukaryota</taxon>
        <taxon>Fungi</taxon>
        <taxon>Dikarya</taxon>
        <taxon>Ascomycota</taxon>
        <taxon>Pezizomycotina</taxon>
        <taxon>Dothideomycetes</taxon>
        <taxon>Pleosporomycetidae</taxon>
        <taxon>Pleosporales</taxon>
        <taxon>Pleosporineae</taxon>
        <taxon>Pleosporaceae</taxon>
        <taxon>Exserohilum</taxon>
    </lineage>
</organism>
<dbReference type="HOGENOM" id="CLU_045435_2_1_1"/>
<feature type="region of interest" description="Disordered" evidence="1">
    <location>
        <begin position="1"/>
        <end position="60"/>
    </location>
</feature>
<proteinExistence type="predicted"/>
<dbReference type="Proteomes" id="UP000016935">
    <property type="component" value="Unassembled WGS sequence"/>
</dbReference>
<keyword evidence="3" id="KW-1185">Reference proteome</keyword>
<feature type="compositionally biased region" description="Low complexity" evidence="1">
    <location>
        <begin position="1"/>
        <end position="13"/>
    </location>
</feature>
<evidence type="ECO:0000313" key="3">
    <source>
        <dbReference type="Proteomes" id="UP000016935"/>
    </source>
</evidence>
<dbReference type="EMBL" id="KB908844">
    <property type="protein sequence ID" value="EOA82995.1"/>
    <property type="molecule type" value="Genomic_DNA"/>
</dbReference>
<protein>
    <submittedName>
        <fullName evidence="2">Uncharacterized protein</fullName>
    </submittedName>
</protein>
<reference evidence="2 3" key="1">
    <citation type="journal article" date="2012" name="PLoS Pathog.">
        <title>Diverse lifestyles and strategies of plant pathogenesis encoded in the genomes of eighteen Dothideomycetes fungi.</title>
        <authorList>
            <person name="Ohm R.A."/>
            <person name="Feau N."/>
            <person name="Henrissat B."/>
            <person name="Schoch C.L."/>
            <person name="Horwitz B.A."/>
            <person name="Barry K.W."/>
            <person name="Condon B.J."/>
            <person name="Copeland A.C."/>
            <person name="Dhillon B."/>
            <person name="Glaser F."/>
            <person name="Hesse C.N."/>
            <person name="Kosti I."/>
            <person name="LaButti K."/>
            <person name="Lindquist E.A."/>
            <person name="Lucas S."/>
            <person name="Salamov A.A."/>
            <person name="Bradshaw R.E."/>
            <person name="Ciuffetti L."/>
            <person name="Hamelin R.C."/>
            <person name="Kema G.H.J."/>
            <person name="Lawrence C."/>
            <person name="Scott J.A."/>
            <person name="Spatafora J.W."/>
            <person name="Turgeon B.G."/>
            <person name="de Wit P.J.G.M."/>
            <person name="Zhong S."/>
            <person name="Goodwin S.B."/>
            <person name="Grigoriev I.V."/>
        </authorList>
    </citation>
    <scope>NUCLEOTIDE SEQUENCE [LARGE SCALE GENOMIC DNA]</scope>
    <source>
        <strain evidence="3">28A</strain>
    </source>
</reference>
<accession>R0IC83</accession>
<dbReference type="GeneID" id="19406184"/>
<gene>
    <name evidence="2" type="ORF">SETTUDRAFT_95734</name>
</gene>
<dbReference type="RefSeq" id="XP_008029967.1">
    <property type="nucleotide sequence ID" value="XM_008031776.1"/>
</dbReference>
<evidence type="ECO:0000256" key="1">
    <source>
        <dbReference type="SAM" id="MobiDB-lite"/>
    </source>
</evidence>
<name>R0IC83_EXST2</name>
<reference evidence="2 3" key="2">
    <citation type="journal article" date="2013" name="PLoS Genet.">
        <title>Comparative genome structure, secondary metabolite, and effector coding capacity across Cochliobolus pathogens.</title>
        <authorList>
            <person name="Condon B.J."/>
            <person name="Leng Y."/>
            <person name="Wu D."/>
            <person name="Bushley K.E."/>
            <person name="Ohm R.A."/>
            <person name="Otillar R."/>
            <person name="Martin J."/>
            <person name="Schackwitz W."/>
            <person name="Grimwood J."/>
            <person name="MohdZainudin N."/>
            <person name="Xue C."/>
            <person name="Wang R."/>
            <person name="Manning V.A."/>
            <person name="Dhillon B."/>
            <person name="Tu Z.J."/>
            <person name="Steffenson B.J."/>
            <person name="Salamov A."/>
            <person name="Sun H."/>
            <person name="Lowry S."/>
            <person name="LaButti K."/>
            <person name="Han J."/>
            <person name="Copeland A."/>
            <person name="Lindquist E."/>
            <person name="Barry K."/>
            <person name="Schmutz J."/>
            <person name="Baker S.E."/>
            <person name="Ciuffetti L.M."/>
            <person name="Grigoriev I.V."/>
            <person name="Zhong S."/>
            <person name="Turgeon B.G."/>
        </authorList>
    </citation>
    <scope>NUCLEOTIDE SEQUENCE [LARGE SCALE GENOMIC DNA]</scope>
    <source>
        <strain evidence="3">28A</strain>
    </source>
</reference>
<sequence>MPEASSSTSSSASPVTQATISSKQPERSDEFSEQSLLEELFPEVSSSQQPRDVDKGRKQYPKLALPKSRPVIRRDFVGPPHTFKQKVAESLQQQGEQIAVLQLTSCSTELTEVDFRRIIPKGKHLEGWRRDSDFYKVIAGRDPISLERLPFYYLLFKNTEAALAYQKNASRLHKLCALHQPSSSLSAIPPPKGFLEDGEDVAAAVTMYNLLPKNHPMSLNMLMQPYNPALRAVIQRGGYQPIEPSVDSKGKRIWRVLLHIEGWEPTPSDVFSAIAYDAFSQGTLNPLRNESSASLHRLRDVINLRMDSKLVSSNRPRAYGSFDHSGFWQATRGVAVYDDPEIQNMMGPAEDEASQRHMNQYVMNRVYNRWVLDFADGDTARRWSLRWHRKMFRAPSDSGGGDGEWQDNEEARICNTELLW</sequence>
<dbReference type="AlphaFoldDB" id="R0IC83"/>
<evidence type="ECO:0000313" key="2">
    <source>
        <dbReference type="EMBL" id="EOA82995.1"/>
    </source>
</evidence>